<evidence type="ECO:0000313" key="3">
    <source>
        <dbReference type="Proteomes" id="UP000735302"/>
    </source>
</evidence>
<dbReference type="AlphaFoldDB" id="A0AAV3YFA8"/>
<accession>A0AAV3YFA8</accession>
<comment type="caution">
    <text evidence="2">The sequence shown here is derived from an EMBL/GenBank/DDBJ whole genome shotgun (WGS) entry which is preliminary data.</text>
</comment>
<proteinExistence type="predicted"/>
<evidence type="ECO:0000256" key="1">
    <source>
        <dbReference type="SAM" id="MobiDB-lite"/>
    </source>
</evidence>
<sequence>MRRKMLRFFYIASLQQGDLRLSRPSVKPGRRWRGSNPRQKGPIRSQGGLASHRRPPKIDAKRQYKHSYFVCNLRSLLLRKREEGGPLLSFVGTPLLQVRDPLQMSWPDGGLKA</sequence>
<dbReference type="Proteomes" id="UP000735302">
    <property type="component" value="Unassembled WGS sequence"/>
</dbReference>
<protein>
    <submittedName>
        <fullName evidence="2">Uncharacterized protein</fullName>
    </submittedName>
</protein>
<name>A0AAV3YFA8_9GAST</name>
<dbReference type="EMBL" id="BLXT01000945">
    <property type="protein sequence ID" value="GFN81754.1"/>
    <property type="molecule type" value="Genomic_DNA"/>
</dbReference>
<reference evidence="2 3" key="1">
    <citation type="journal article" date="2021" name="Elife">
        <title>Chloroplast acquisition without the gene transfer in kleptoplastic sea slugs, Plakobranchus ocellatus.</title>
        <authorList>
            <person name="Maeda T."/>
            <person name="Takahashi S."/>
            <person name="Yoshida T."/>
            <person name="Shimamura S."/>
            <person name="Takaki Y."/>
            <person name="Nagai Y."/>
            <person name="Toyoda A."/>
            <person name="Suzuki Y."/>
            <person name="Arimoto A."/>
            <person name="Ishii H."/>
            <person name="Satoh N."/>
            <person name="Nishiyama T."/>
            <person name="Hasebe M."/>
            <person name="Maruyama T."/>
            <person name="Minagawa J."/>
            <person name="Obokata J."/>
            <person name="Shigenobu S."/>
        </authorList>
    </citation>
    <scope>NUCLEOTIDE SEQUENCE [LARGE SCALE GENOMIC DNA]</scope>
</reference>
<gene>
    <name evidence="2" type="ORF">PoB_000826000</name>
</gene>
<evidence type="ECO:0000313" key="2">
    <source>
        <dbReference type="EMBL" id="GFN81754.1"/>
    </source>
</evidence>
<organism evidence="2 3">
    <name type="scientific">Plakobranchus ocellatus</name>
    <dbReference type="NCBI Taxonomy" id="259542"/>
    <lineage>
        <taxon>Eukaryota</taxon>
        <taxon>Metazoa</taxon>
        <taxon>Spiralia</taxon>
        <taxon>Lophotrochozoa</taxon>
        <taxon>Mollusca</taxon>
        <taxon>Gastropoda</taxon>
        <taxon>Heterobranchia</taxon>
        <taxon>Euthyneura</taxon>
        <taxon>Panpulmonata</taxon>
        <taxon>Sacoglossa</taxon>
        <taxon>Placobranchoidea</taxon>
        <taxon>Plakobranchidae</taxon>
        <taxon>Plakobranchus</taxon>
    </lineage>
</organism>
<keyword evidence="3" id="KW-1185">Reference proteome</keyword>
<feature type="region of interest" description="Disordered" evidence="1">
    <location>
        <begin position="21"/>
        <end position="57"/>
    </location>
</feature>